<accession>A0ABN1TB22</accession>
<reference evidence="1 2" key="1">
    <citation type="journal article" date="2019" name="Int. J. Syst. Evol. Microbiol.">
        <title>The Global Catalogue of Microorganisms (GCM) 10K type strain sequencing project: providing services to taxonomists for standard genome sequencing and annotation.</title>
        <authorList>
            <consortium name="The Broad Institute Genomics Platform"/>
            <consortium name="The Broad Institute Genome Sequencing Center for Infectious Disease"/>
            <person name="Wu L."/>
            <person name="Ma J."/>
        </authorList>
    </citation>
    <scope>NUCLEOTIDE SEQUENCE [LARGE SCALE GENOMIC DNA]</scope>
    <source>
        <strain evidence="1 2">JCM 13002</strain>
    </source>
</reference>
<dbReference type="Proteomes" id="UP001499987">
    <property type="component" value="Unassembled WGS sequence"/>
</dbReference>
<sequence length="120" mass="12406">MSVWWVGRRDDLLAQLTVLLVYFGADPLEDPGTGELARTAAALAGEYRTSDRGEGIRHAATLLQEVAAELCAADRFRGTLLPVVNRHLRCAVALLVRARAGLGTAAGPGGGGGPRTGAAG</sequence>
<dbReference type="RefSeq" id="WP_344622224.1">
    <property type="nucleotide sequence ID" value="NZ_BAAALD010000006.1"/>
</dbReference>
<evidence type="ECO:0000313" key="2">
    <source>
        <dbReference type="Proteomes" id="UP001499987"/>
    </source>
</evidence>
<protein>
    <submittedName>
        <fullName evidence="1">Uncharacterized protein</fullName>
    </submittedName>
</protein>
<name>A0ABN1TB22_9ACTN</name>
<comment type="caution">
    <text evidence="1">The sequence shown here is derived from an EMBL/GenBank/DDBJ whole genome shotgun (WGS) entry which is preliminary data.</text>
</comment>
<evidence type="ECO:0000313" key="1">
    <source>
        <dbReference type="EMBL" id="GAA1072260.1"/>
    </source>
</evidence>
<organism evidence="1 2">
    <name type="scientific">Kitasatospora arboriphila</name>
    <dbReference type="NCBI Taxonomy" id="258052"/>
    <lineage>
        <taxon>Bacteria</taxon>
        <taxon>Bacillati</taxon>
        <taxon>Actinomycetota</taxon>
        <taxon>Actinomycetes</taxon>
        <taxon>Kitasatosporales</taxon>
        <taxon>Streptomycetaceae</taxon>
        <taxon>Kitasatospora</taxon>
    </lineage>
</organism>
<gene>
    <name evidence="1" type="ORF">GCM10009663_09770</name>
</gene>
<keyword evidence="2" id="KW-1185">Reference proteome</keyword>
<dbReference type="EMBL" id="BAAALD010000006">
    <property type="protein sequence ID" value="GAA1072260.1"/>
    <property type="molecule type" value="Genomic_DNA"/>
</dbReference>
<proteinExistence type="predicted"/>